<evidence type="ECO:0008006" key="3">
    <source>
        <dbReference type="Google" id="ProtNLM"/>
    </source>
</evidence>
<accession>A0ABD6AZR0</accession>
<dbReference type="EMBL" id="JBHUDC010000008">
    <property type="protein sequence ID" value="MFD1515091.1"/>
    <property type="molecule type" value="Genomic_DNA"/>
</dbReference>
<dbReference type="Proteomes" id="UP001597187">
    <property type="component" value="Unassembled WGS sequence"/>
</dbReference>
<dbReference type="AlphaFoldDB" id="A0ABD6AZR0"/>
<evidence type="ECO:0000313" key="1">
    <source>
        <dbReference type="EMBL" id="MFD1515091.1"/>
    </source>
</evidence>
<organism evidence="1 2">
    <name type="scientific">Halomarina rubra</name>
    <dbReference type="NCBI Taxonomy" id="2071873"/>
    <lineage>
        <taxon>Archaea</taxon>
        <taxon>Methanobacteriati</taxon>
        <taxon>Methanobacteriota</taxon>
        <taxon>Stenosarchaea group</taxon>
        <taxon>Halobacteria</taxon>
        <taxon>Halobacteriales</taxon>
        <taxon>Natronomonadaceae</taxon>
        <taxon>Halomarina</taxon>
    </lineage>
</organism>
<keyword evidence="2" id="KW-1185">Reference proteome</keyword>
<protein>
    <recommendedName>
        <fullName evidence="3">C2H2-type domain-containing protein</fullName>
    </recommendedName>
</protein>
<sequence length="48" mass="5692">MARYRLYCPDCGAEGTTSDRWTLDELLVMHEDNHPRHAPDYETLEVRQ</sequence>
<comment type="caution">
    <text evidence="1">The sequence shown here is derived from an EMBL/GenBank/DDBJ whole genome shotgun (WGS) entry which is preliminary data.</text>
</comment>
<reference evidence="1 2" key="1">
    <citation type="journal article" date="2019" name="Int. J. Syst. Evol. Microbiol.">
        <title>The Global Catalogue of Microorganisms (GCM) 10K type strain sequencing project: providing services to taxonomists for standard genome sequencing and annotation.</title>
        <authorList>
            <consortium name="The Broad Institute Genomics Platform"/>
            <consortium name="The Broad Institute Genome Sequencing Center for Infectious Disease"/>
            <person name="Wu L."/>
            <person name="Ma J."/>
        </authorList>
    </citation>
    <scope>NUCLEOTIDE SEQUENCE [LARGE SCALE GENOMIC DNA]</scope>
    <source>
        <strain evidence="1 2">CGMCC 1.12563</strain>
    </source>
</reference>
<name>A0ABD6AZR0_9EURY</name>
<evidence type="ECO:0000313" key="2">
    <source>
        <dbReference type="Proteomes" id="UP001597187"/>
    </source>
</evidence>
<proteinExistence type="predicted"/>
<gene>
    <name evidence="1" type="ORF">ACFSBT_17565</name>
</gene>